<accession>A0A3E1YDY4</accession>
<dbReference type="RefSeq" id="WP_116974622.1">
    <property type="nucleotide sequence ID" value="NZ_QPMM01000002.1"/>
</dbReference>
<keyword evidence="1" id="KW-0812">Transmembrane</keyword>
<proteinExistence type="predicted"/>
<gene>
    <name evidence="2" type="ORF">DVR12_05990</name>
</gene>
<dbReference type="EMBL" id="QPMM01000002">
    <property type="protein sequence ID" value="RFS24746.1"/>
    <property type="molecule type" value="Genomic_DNA"/>
</dbReference>
<evidence type="ECO:0000313" key="3">
    <source>
        <dbReference type="Proteomes" id="UP000260644"/>
    </source>
</evidence>
<protein>
    <submittedName>
        <fullName evidence="2">Uncharacterized protein</fullName>
    </submittedName>
</protein>
<evidence type="ECO:0000256" key="1">
    <source>
        <dbReference type="SAM" id="Phobius"/>
    </source>
</evidence>
<name>A0A3E1YDY4_9BACT</name>
<reference evidence="2 3" key="1">
    <citation type="submission" date="2018-07" db="EMBL/GenBank/DDBJ databases">
        <title>Chitinophaga K2CV101002-2 sp. nov., isolated from a monsoon evergreen broad-leaved forest soil.</title>
        <authorList>
            <person name="Lv Y."/>
        </authorList>
    </citation>
    <scope>NUCLEOTIDE SEQUENCE [LARGE SCALE GENOMIC DNA]</scope>
    <source>
        <strain evidence="2 3">GDMCC 1.1288</strain>
    </source>
</reference>
<feature type="transmembrane region" description="Helical" evidence="1">
    <location>
        <begin position="40"/>
        <end position="63"/>
    </location>
</feature>
<evidence type="ECO:0000313" key="2">
    <source>
        <dbReference type="EMBL" id="RFS24746.1"/>
    </source>
</evidence>
<dbReference type="OrthoDB" id="680551at2"/>
<keyword evidence="1" id="KW-1133">Transmembrane helix</keyword>
<comment type="caution">
    <text evidence="2">The sequence shown here is derived from an EMBL/GenBank/DDBJ whole genome shotgun (WGS) entry which is preliminary data.</text>
</comment>
<organism evidence="2 3">
    <name type="scientific">Chitinophaga silvatica</name>
    <dbReference type="NCBI Taxonomy" id="2282649"/>
    <lineage>
        <taxon>Bacteria</taxon>
        <taxon>Pseudomonadati</taxon>
        <taxon>Bacteroidota</taxon>
        <taxon>Chitinophagia</taxon>
        <taxon>Chitinophagales</taxon>
        <taxon>Chitinophagaceae</taxon>
        <taxon>Chitinophaga</taxon>
    </lineage>
</organism>
<dbReference type="Proteomes" id="UP000260644">
    <property type="component" value="Unassembled WGS sequence"/>
</dbReference>
<keyword evidence="3" id="KW-1185">Reference proteome</keyword>
<sequence>MEELNDKIQEDSKPLLKRLREAVLPVKPGDKAFIRVTKNVGFVMFLILFSCVSLVLAAAISFAL</sequence>
<keyword evidence="1" id="KW-0472">Membrane</keyword>
<dbReference type="AlphaFoldDB" id="A0A3E1YDY4"/>